<dbReference type="CDD" id="cd16423">
    <property type="entry name" value="HAD_BPGM-like"/>
    <property type="match status" value="1"/>
</dbReference>
<sequence length="223" mass="25536">MKAIVFDFDGLVVDTESVWFEVFQEVMRSEYEFDFKIEDFSICIGTSDDFLFERLSHLADRELDRSLIKEKTRELYETKMIELSIRDGVIDYLETAKRLGLKIGLASSSSKAWVEGLLNRFQIREYFEVIKTSDDVKRVKPDPELYLQAIQGLGVLCHEAVAFEDSKNGLIAAKEAGLFCVIVPNPVTSLLDFNGHLYRLSSMAEIGLNELLILLKDKFETKE</sequence>
<comment type="caution">
    <text evidence="1">The sequence shown here is derived from an EMBL/GenBank/DDBJ whole genome shotgun (WGS) entry which is preliminary data.</text>
</comment>
<dbReference type="SUPFAM" id="SSF56784">
    <property type="entry name" value="HAD-like"/>
    <property type="match status" value="1"/>
</dbReference>
<dbReference type="SFLD" id="SFLDG01135">
    <property type="entry name" value="C1.5.6:_HAD__Beta-PGM__Phospha"/>
    <property type="match status" value="1"/>
</dbReference>
<dbReference type="GO" id="GO:0016787">
    <property type="term" value="F:hydrolase activity"/>
    <property type="evidence" value="ECO:0007669"/>
    <property type="project" value="UniProtKB-KW"/>
</dbReference>
<keyword evidence="1" id="KW-0378">Hydrolase</keyword>
<evidence type="ECO:0000313" key="1">
    <source>
        <dbReference type="EMBL" id="MFD1737507.1"/>
    </source>
</evidence>
<dbReference type="InterPro" id="IPR041492">
    <property type="entry name" value="HAD_2"/>
</dbReference>
<dbReference type="EMBL" id="JBHUEM010000020">
    <property type="protein sequence ID" value="MFD1737507.1"/>
    <property type="molecule type" value="Genomic_DNA"/>
</dbReference>
<dbReference type="InterPro" id="IPR006439">
    <property type="entry name" value="HAD-SF_hydro_IA"/>
</dbReference>
<dbReference type="SFLD" id="SFLDS00003">
    <property type="entry name" value="Haloacid_Dehalogenase"/>
    <property type="match status" value="1"/>
</dbReference>
<dbReference type="RefSeq" id="WP_377928801.1">
    <property type="nucleotide sequence ID" value="NZ_JBHUEM010000020.1"/>
</dbReference>
<proteinExistence type="predicted"/>
<dbReference type="Gene3D" id="3.40.50.1000">
    <property type="entry name" value="HAD superfamily/HAD-like"/>
    <property type="match status" value="1"/>
</dbReference>
<keyword evidence="2" id="KW-1185">Reference proteome</keyword>
<dbReference type="Proteomes" id="UP001597214">
    <property type="component" value="Unassembled WGS sequence"/>
</dbReference>
<dbReference type="PANTHER" id="PTHR18901">
    <property type="entry name" value="2-DEOXYGLUCOSE-6-PHOSPHATE PHOSPHATASE 2"/>
    <property type="match status" value="1"/>
</dbReference>
<gene>
    <name evidence="1" type="ORF">ACFSCX_13180</name>
</gene>
<dbReference type="InterPro" id="IPR023198">
    <property type="entry name" value="PGP-like_dom2"/>
</dbReference>
<dbReference type="InterPro" id="IPR036412">
    <property type="entry name" value="HAD-like_sf"/>
</dbReference>
<dbReference type="PANTHER" id="PTHR18901:SF38">
    <property type="entry name" value="PSEUDOURIDINE-5'-PHOSPHATASE"/>
    <property type="match status" value="1"/>
</dbReference>
<dbReference type="PRINTS" id="PR00413">
    <property type="entry name" value="HADHALOGNASE"/>
</dbReference>
<accession>A0ABW4LR25</accession>
<dbReference type="SFLD" id="SFLDG01129">
    <property type="entry name" value="C1.5:_HAD__Beta-PGM__Phosphata"/>
    <property type="match status" value="1"/>
</dbReference>
<dbReference type="InterPro" id="IPR023214">
    <property type="entry name" value="HAD_sf"/>
</dbReference>
<protein>
    <submittedName>
        <fullName evidence="1">HAD family hydrolase</fullName>
    </submittedName>
</protein>
<reference evidence="2" key="1">
    <citation type="journal article" date="2019" name="Int. J. Syst. Evol. Microbiol.">
        <title>The Global Catalogue of Microorganisms (GCM) 10K type strain sequencing project: providing services to taxonomists for standard genome sequencing and annotation.</title>
        <authorList>
            <consortium name="The Broad Institute Genomics Platform"/>
            <consortium name="The Broad Institute Genome Sequencing Center for Infectious Disease"/>
            <person name="Wu L."/>
            <person name="Ma J."/>
        </authorList>
    </citation>
    <scope>NUCLEOTIDE SEQUENCE [LARGE SCALE GENOMIC DNA]</scope>
    <source>
        <strain evidence="2">CCUG 49339</strain>
    </source>
</reference>
<organism evidence="1 2">
    <name type="scientific">Bacillus salitolerans</name>
    <dbReference type="NCBI Taxonomy" id="1437434"/>
    <lineage>
        <taxon>Bacteria</taxon>
        <taxon>Bacillati</taxon>
        <taxon>Bacillota</taxon>
        <taxon>Bacilli</taxon>
        <taxon>Bacillales</taxon>
        <taxon>Bacillaceae</taxon>
        <taxon>Bacillus</taxon>
    </lineage>
</organism>
<evidence type="ECO:0000313" key="2">
    <source>
        <dbReference type="Proteomes" id="UP001597214"/>
    </source>
</evidence>
<dbReference type="Pfam" id="PF13419">
    <property type="entry name" value="HAD_2"/>
    <property type="match status" value="1"/>
</dbReference>
<dbReference type="NCBIfam" id="TIGR01509">
    <property type="entry name" value="HAD-SF-IA-v3"/>
    <property type="match status" value="1"/>
</dbReference>
<name>A0ABW4LR25_9BACI</name>
<dbReference type="Gene3D" id="1.10.150.240">
    <property type="entry name" value="Putative phosphatase, domain 2"/>
    <property type="match status" value="1"/>
</dbReference>